<dbReference type="PROSITE" id="PS50943">
    <property type="entry name" value="HTH_CROC1"/>
    <property type="match status" value="1"/>
</dbReference>
<dbReference type="Gene3D" id="1.10.260.40">
    <property type="entry name" value="lambda repressor-like DNA-binding domains"/>
    <property type="match status" value="1"/>
</dbReference>
<dbReference type="InterPro" id="IPR001387">
    <property type="entry name" value="Cro/C1-type_HTH"/>
</dbReference>
<organism evidence="2 3">
    <name type="scientific">Streptomyces rhizosphaericus</name>
    <dbReference type="NCBI Taxonomy" id="114699"/>
    <lineage>
        <taxon>Bacteria</taxon>
        <taxon>Bacillati</taxon>
        <taxon>Actinomycetota</taxon>
        <taxon>Actinomycetes</taxon>
        <taxon>Kitasatosporales</taxon>
        <taxon>Streptomycetaceae</taxon>
        <taxon>Streptomyces</taxon>
        <taxon>Streptomyces violaceusniger group</taxon>
    </lineage>
</organism>
<dbReference type="InterPro" id="IPR010982">
    <property type="entry name" value="Lambda_DNA-bd_dom_sf"/>
</dbReference>
<name>A0A6G4AKG9_9ACTN</name>
<dbReference type="CDD" id="cd00093">
    <property type="entry name" value="HTH_XRE"/>
    <property type="match status" value="1"/>
</dbReference>
<evidence type="ECO:0000313" key="3">
    <source>
        <dbReference type="Proteomes" id="UP000476310"/>
    </source>
</evidence>
<dbReference type="EMBL" id="JAAIKT010000035">
    <property type="protein sequence ID" value="NEW73730.1"/>
    <property type="molecule type" value="Genomic_DNA"/>
</dbReference>
<dbReference type="Pfam" id="PF19054">
    <property type="entry name" value="DUF5753"/>
    <property type="match status" value="1"/>
</dbReference>
<dbReference type="SMART" id="SM00530">
    <property type="entry name" value="HTH_XRE"/>
    <property type="match status" value="1"/>
</dbReference>
<sequence length="294" mass="32641">MEPAESVEAAGPTARRRQLGFRLLALREARGWSAEEAGERAGVSKATVSRYERAKGNVRWNWVDQLCRAYGASDEEREALVDLAKNSRAVEGWWVPYAGKLPSPMRLLLALEDESSRISHYTVGVIPGLLQTLEYARSIKATPSSALPPDEVDEYLSMRMQRQRILDRPSPPKYQVVMDEAVIRREVGGPDVMTAQLDHLLQRSQEPNISIQILPFSAGAYSAALNSFVVYGGPDPSLDVIFIENPVGSLFLEEPSAREEYASAISFLRQEALDTASSAELIAEVSKTHLRNRK</sequence>
<evidence type="ECO:0000313" key="2">
    <source>
        <dbReference type="EMBL" id="NEW73730.1"/>
    </source>
</evidence>
<proteinExistence type="predicted"/>
<evidence type="ECO:0000259" key="1">
    <source>
        <dbReference type="PROSITE" id="PS50943"/>
    </source>
</evidence>
<dbReference type="SUPFAM" id="SSF47413">
    <property type="entry name" value="lambda repressor-like DNA-binding domains"/>
    <property type="match status" value="1"/>
</dbReference>
<comment type="caution">
    <text evidence="2">The sequence shown here is derived from an EMBL/GenBank/DDBJ whole genome shotgun (WGS) entry which is preliminary data.</text>
</comment>
<keyword evidence="3" id="KW-1185">Reference proteome</keyword>
<gene>
    <name evidence="2" type="ORF">G4H13_26055</name>
</gene>
<feature type="domain" description="HTH cro/C1-type" evidence="1">
    <location>
        <begin position="23"/>
        <end position="77"/>
    </location>
</feature>
<protein>
    <submittedName>
        <fullName evidence="2">Helix-turn-helix domain-containing protein</fullName>
    </submittedName>
</protein>
<dbReference type="Pfam" id="PF13560">
    <property type="entry name" value="HTH_31"/>
    <property type="match status" value="1"/>
</dbReference>
<dbReference type="InterPro" id="IPR043917">
    <property type="entry name" value="DUF5753"/>
</dbReference>
<accession>A0A6G4AKG9</accession>
<dbReference type="AlphaFoldDB" id="A0A6G4AKG9"/>
<reference evidence="2" key="1">
    <citation type="submission" date="2020-02" db="EMBL/GenBank/DDBJ databases">
        <title>A new Streptomyces sp. for controlling soil-borne diseases.</title>
        <authorList>
            <person name="Li X."/>
            <person name="Tian Y."/>
            <person name="Gao K."/>
        </authorList>
    </citation>
    <scope>NUCLEOTIDE SEQUENCE [LARGE SCALE GENOMIC DNA]</scope>
    <source>
        <strain evidence="2">0250</strain>
    </source>
</reference>
<dbReference type="Proteomes" id="UP000476310">
    <property type="component" value="Unassembled WGS sequence"/>
</dbReference>
<dbReference type="GO" id="GO:0003677">
    <property type="term" value="F:DNA binding"/>
    <property type="evidence" value="ECO:0007669"/>
    <property type="project" value="InterPro"/>
</dbReference>